<keyword evidence="5 10" id="KW-0812">Transmembrane</keyword>
<feature type="domain" description="EAL" evidence="11">
    <location>
        <begin position="263"/>
        <end position="516"/>
    </location>
</feature>
<evidence type="ECO:0000256" key="3">
    <source>
        <dbReference type="ARBA" id="ARBA00022475"/>
    </source>
</evidence>
<evidence type="ECO:0000313" key="12">
    <source>
        <dbReference type="EMBL" id="PND32944.1"/>
    </source>
</evidence>
<dbReference type="EMBL" id="POQS01000004">
    <property type="protein sequence ID" value="PND32944.1"/>
    <property type="molecule type" value="Genomic_DNA"/>
</dbReference>
<evidence type="ECO:0000256" key="1">
    <source>
        <dbReference type="ARBA" id="ARBA00004651"/>
    </source>
</evidence>
<keyword evidence="13" id="KW-1185">Reference proteome</keyword>
<dbReference type="Proteomes" id="UP000235994">
    <property type="component" value="Unassembled WGS sequence"/>
</dbReference>
<feature type="transmembrane region" description="Helical" evidence="10">
    <location>
        <begin position="238"/>
        <end position="257"/>
    </location>
</feature>
<dbReference type="Gene3D" id="3.20.20.450">
    <property type="entry name" value="EAL domain"/>
    <property type="match status" value="1"/>
</dbReference>
<evidence type="ECO:0000256" key="10">
    <source>
        <dbReference type="SAM" id="Phobius"/>
    </source>
</evidence>
<accession>A0A2N8KHL0</accession>
<keyword evidence="12" id="KW-0418">Kinase</keyword>
<keyword evidence="4" id="KW-0973">c-di-GMP</keyword>
<feature type="transmembrane region" description="Helical" evidence="10">
    <location>
        <begin position="12"/>
        <end position="32"/>
    </location>
</feature>
<organism evidence="12 13">
    <name type="scientific">Achromobacter pulmonis</name>
    <dbReference type="NCBI Taxonomy" id="1389932"/>
    <lineage>
        <taxon>Bacteria</taxon>
        <taxon>Pseudomonadati</taxon>
        <taxon>Pseudomonadota</taxon>
        <taxon>Betaproteobacteria</taxon>
        <taxon>Burkholderiales</taxon>
        <taxon>Alcaligenaceae</taxon>
        <taxon>Achromobacter</taxon>
    </lineage>
</organism>
<reference evidence="12 13" key="1">
    <citation type="submission" date="2018-01" db="EMBL/GenBank/DDBJ databases">
        <title>The draft genome of an aniline degradation strain ANB-1.</title>
        <authorList>
            <person name="Zhang L."/>
            <person name="Jiang J."/>
        </authorList>
    </citation>
    <scope>NUCLEOTIDE SEQUENCE [LARGE SCALE GENOMIC DNA]</scope>
    <source>
        <strain evidence="12 13">ANB-1</strain>
    </source>
</reference>
<dbReference type="SMART" id="SM00052">
    <property type="entry name" value="EAL"/>
    <property type="match status" value="1"/>
</dbReference>
<dbReference type="InterPro" id="IPR024744">
    <property type="entry name" value="CSS-motif_dom"/>
</dbReference>
<dbReference type="GO" id="GO:0016301">
    <property type="term" value="F:kinase activity"/>
    <property type="evidence" value="ECO:0007669"/>
    <property type="project" value="UniProtKB-KW"/>
</dbReference>
<dbReference type="CDD" id="cd01948">
    <property type="entry name" value="EAL"/>
    <property type="match status" value="1"/>
</dbReference>
<evidence type="ECO:0000259" key="11">
    <source>
        <dbReference type="PROSITE" id="PS50883"/>
    </source>
</evidence>
<dbReference type="PROSITE" id="PS50883">
    <property type="entry name" value="EAL"/>
    <property type="match status" value="1"/>
</dbReference>
<keyword evidence="8 10" id="KW-0472">Membrane</keyword>
<proteinExistence type="predicted"/>
<gene>
    <name evidence="12" type="ORF">C1I89_18345</name>
</gene>
<keyword evidence="12" id="KW-0808">Transferase</keyword>
<evidence type="ECO:0000256" key="5">
    <source>
        <dbReference type="ARBA" id="ARBA00022692"/>
    </source>
</evidence>
<dbReference type="Pfam" id="PF00563">
    <property type="entry name" value="EAL"/>
    <property type="match status" value="1"/>
</dbReference>
<dbReference type="EC" id="3.1.4.52" evidence="2"/>
<evidence type="ECO:0000313" key="13">
    <source>
        <dbReference type="Proteomes" id="UP000235994"/>
    </source>
</evidence>
<dbReference type="Pfam" id="PF12792">
    <property type="entry name" value="CSS-motif"/>
    <property type="match status" value="1"/>
</dbReference>
<dbReference type="InterPro" id="IPR050706">
    <property type="entry name" value="Cyclic-di-GMP_PDE-like"/>
</dbReference>
<sequence length="517" mass="56315">MTDGAPSWRYLPVALALVVPLLVCVGWTWLYANSTQRQDAATAARIVRVQVERILAQSREMLDRVAELATGPCPERLAELQRWGTLNPYFRSLALVRDGLVYCSSALGEVDASVDDFSRWPVLESSEGRPHTVAGTPLAPERSAVLFSKVRPDGYGGIVEVDGRYLQDLLNAVASADDLQLKLVIGSGDPISSDSWARVASSAMPLYRETVSAPSGASIGISVRVPPDALARAWTQCMLTYLPVALLASVLLGLGAYRLQASRRSFREQLRRAMRAGEFHVYYQPVYGQASDRCEGVEALMRWDCPGVGPVRPDIFIAAAEAEGMIVELTRHLLTLVERDVGAWSMPPGFHVGVNLAAEHVSSDQLLSDIRAFVASIAAGRPQVVLEITERSLIADDNGQARRNIDALRAEGVLVAIDDFGTGHCSFSYLQRFPVDYLKIDKGFVQAIGPAGEEAPILDAIIALAHRLGLAVVAEGVETQLQFDYLKARGVTFLQGYFLARPMSATEFARWYAGQQA</sequence>
<keyword evidence="3" id="KW-1003">Cell membrane</keyword>
<evidence type="ECO:0000256" key="7">
    <source>
        <dbReference type="ARBA" id="ARBA00022989"/>
    </source>
</evidence>
<name>A0A2N8KHL0_9BURK</name>
<dbReference type="InterPro" id="IPR001633">
    <property type="entry name" value="EAL_dom"/>
</dbReference>
<comment type="caution">
    <text evidence="12">The sequence shown here is derived from an EMBL/GenBank/DDBJ whole genome shotgun (WGS) entry which is preliminary data.</text>
</comment>
<keyword evidence="6" id="KW-0378">Hydrolase</keyword>
<evidence type="ECO:0000256" key="4">
    <source>
        <dbReference type="ARBA" id="ARBA00022636"/>
    </source>
</evidence>
<dbReference type="InterPro" id="IPR035919">
    <property type="entry name" value="EAL_sf"/>
</dbReference>
<dbReference type="PANTHER" id="PTHR33121:SF79">
    <property type="entry name" value="CYCLIC DI-GMP PHOSPHODIESTERASE PDED-RELATED"/>
    <property type="match status" value="1"/>
</dbReference>
<evidence type="ECO:0000256" key="8">
    <source>
        <dbReference type="ARBA" id="ARBA00023136"/>
    </source>
</evidence>
<evidence type="ECO:0000256" key="2">
    <source>
        <dbReference type="ARBA" id="ARBA00012282"/>
    </source>
</evidence>
<dbReference type="GO" id="GO:0005886">
    <property type="term" value="C:plasma membrane"/>
    <property type="evidence" value="ECO:0007669"/>
    <property type="project" value="UniProtKB-SubCell"/>
</dbReference>
<dbReference type="PANTHER" id="PTHR33121">
    <property type="entry name" value="CYCLIC DI-GMP PHOSPHODIESTERASE PDEF"/>
    <property type="match status" value="1"/>
</dbReference>
<evidence type="ECO:0000256" key="6">
    <source>
        <dbReference type="ARBA" id="ARBA00022801"/>
    </source>
</evidence>
<dbReference type="SUPFAM" id="SSF141868">
    <property type="entry name" value="EAL domain-like"/>
    <property type="match status" value="1"/>
</dbReference>
<comment type="subcellular location">
    <subcellularLocation>
        <location evidence="1">Cell membrane</location>
        <topology evidence="1">Multi-pass membrane protein</topology>
    </subcellularLocation>
</comment>
<protein>
    <recommendedName>
        <fullName evidence="2">cyclic-guanylate-specific phosphodiesterase</fullName>
        <ecNumber evidence="2">3.1.4.52</ecNumber>
    </recommendedName>
</protein>
<comment type="catalytic activity">
    <reaction evidence="9">
        <text>3',3'-c-di-GMP + H2O = 5'-phosphoguanylyl(3'-&gt;5')guanosine + H(+)</text>
        <dbReference type="Rhea" id="RHEA:24902"/>
        <dbReference type="ChEBI" id="CHEBI:15377"/>
        <dbReference type="ChEBI" id="CHEBI:15378"/>
        <dbReference type="ChEBI" id="CHEBI:58754"/>
        <dbReference type="ChEBI" id="CHEBI:58805"/>
        <dbReference type="EC" id="3.1.4.52"/>
    </reaction>
</comment>
<dbReference type="RefSeq" id="WP_102774053.1">
    <property type="nucleotide sequence ID" value="NZ_POQS01000004.1"/>
</dbReference>
<evidence type="ECO:0000256" key="9">
    <source>
        <dbReference type="ARBA" id="ARBA00034290"/>
    </source>
</evidence>
<dbReference type="GO" id="GO:0071111">
    <property type="term" value="F:cyclic-guanylate-specific phosphodiesterase activity"/>
    <property type="evidence" value="ECO:0007669"/>
    <property type="project" value="UniProtKB-EC"/>
</dbReference>
<dbReference type="AlphaFoldDB" id="A0A2N8KHL0"/>
<keyword evidence="7 10" id="KW-1133">Transmembrane helix</keyword>